<gene>
    <name evidence="2" type="ORF">BJX68DRAFT_272669</name>
</gene>
<organism evidence="2 3">
    <name type="scientific">Aspergillus pseudodeflectus</name>
    <dbReference type="NCBI Taxonomy" id="176178"/>
    <lineage>
        <taxon>Eukaryota</taxon>
        <taxon>Fungi</taxon>
        <taxon>Dikarya</taxon>
        <taxon>Ascomycota</taxon>
        <taxon>Pezizomycotina</taxon>
        <taxon>Eurotiomycetes</taxon>
        <taxon>Eurotiomycetidae</taxon>
        <taxon>Eurotiales</taxon>
        <taxon>Aspergillaceae</taxon>
        <taxon>Aspergillus</taxon>
        <taxon>Aspergillus subgen. Nidulantes</taxon>
    </lineage>
</organism>
<dbReference type="PANTHER" id="PTHR35186">
    <property type="entry name" value="ANK_REP_REGION DOMAIN-CONTAINING PROTEIN"/>
    <property type="match status" value="1"/>
</dbReference>
<evidence type="ECO:0000313" key="3">
    <source>
        <dbReference type="Proteomes" id="UP001610444"/>
    </source>
</evidence>
<dbReference type="EMBL" id="JBFXLR010000086">
    <property type="protein sequence ID" value="KAL2838338.1"/>
    <property type="molecule type" value="Genomic_DNA"/>
</dbReference>
<proteinExistence type="predicted"/>
<feature type="region of interest" description="Disordered" evidence="1">
    <location>
        <begin position="263"/>
        <end position="298"/>
    </location>
</feature>
<evidence type="ECO:0000256" key="1">
    <source>
        <dbReference type="SAM" id="MobiDB-lite"/>
    </source>
</evidence>
<reference evidence="2 3" key="1">
    <citation type="submission" date="2024-07" db="EMBL/GenBank/DDBJ databases">
        <title>Section-level genome sequencing and comparative genomics of Aspergillus sections Usti and Cavernicolus.</title>
        <authorList>
            <consortium name="Lawrence Berkeley National Laboratory"/>
            <person name="Nybo J.L."/>
            <person name="Vesth T.C."/>
            <person name="Theobald S."/>
            <person name="Frisvad J.C."/>
            <person name="Larsen T.O."/>
            <person name="Kjaerboelling I."/>
            <person name="Rothschild-Mancinelli K."/>
            <person name="Lyhne E.K."/>
            <person name="Kogle M.E."/>
            <person name="Barry K."/>
            <person name="Clum A."/>
            <person name="Na H."/>
            <person name="Ledsgaard L."/>
            <person name="Lin J."/>
            <person name="Lipzen A."/>
            <person name="Kuo A."/>
            <person name="Riley R."/>
            <person name="Mondo S."/>
            <person name="LaButti K."/>
            <person name="Haridas S."/>
            <person name="Pangalinan J."/>
            <person name="Salamov A.A."/>
            <person name="Simmons B.A."/>
            <person name="Magnuson J.K."/>
            <person name="Chen J."/>
            <person name="Drula E."/>
            <person name="Henrissat B."/>
            <person name="Wiebenga A."/>
            <person name="Lubbers R.J."/>
            <person name="Gomes A.C."/>
            <person name="Macurrencykelacurrency M.R."/>
            <person name="Stajich J."/>
            <person name="Grigoriev I.V."/>
            <person name="Mortensen U.H."/>
            <person name="De vries R.P."/>
            <person name="Baker S.E."/>
            <person name="Andersen M.R."/>
        </authorList>
    </citation>
    <scope>NUCLEOTIDE SEQUENCE [LARGE SCALE GENOMIC DNA]</scope>
    <source>
        <strain evidence="2 3">CBS 756.74</strain>
    </source>
</reference>
<sequence>MSGFEAMGLAPASMPVIGSVLEGYAIGLRTIRRVQGSKIYALLTVADDLDRQSKGFKNVVQILLGEALGAEQVSKMLRSGDPTVWSDASVQAHINTALGTSTDQFNALCGALSERLSALYKMYDEYSDGSGRMNRAKSTLDDLRQFDTQIIRDVERISSQIQFVINTALSRPKANLVIRPRAALTWQMAETVAQRAIVLQRIFSQGMADVRLFAFCPLISIFEGPVSTFTFLFEPPPPPPPHFPSAPRWDWHEASVQISPVTDQALGSESQPNERKSQVVRLEGSSPDQGQDSSGDKPEAFWVNSPQELCQLFQNGSLPYLTANVCLKDAQSESVVMVTTRSRDNLLTVRLKDLLNVQGGIRRLAKLALAVELSRAVFMLQGTGIISENIKSGNVFLAIEDSKIRLRNLLLPATVTNKQRTEDHSLQEGNPSKSVTSFGRASMTLGILLVKVLLARDILPDDDLNDVSSYERRPEVLRALEEIRFEFGQSTSDAVRQCLCGISCISNIQAQRKAFSDFVLLPLENDLQYLEPERPGRNAEIILPSYWYHVIGASKYPAFPAFPVALAEDISQISLRVYPGLLPVVKGYLQKMQASCADIAWLDEAVSEQVRQFEKVLIQFEGPTPPIPWYNGSVSRATTLIKRCLRVISTIPEIYYLDARSAERRRALEDLQIQLHLGLLELASLLAQPEFPSSLALSSAASVADESSVFDNDSFTLSARTSIAENLCPETRFLDSKALAQEILRALSDVIHTGNSTTGRQPVDEAGLASELREILGKYLASLQHIDQKEQSSADTMLSPIYQKAHTLVCRETEFLLQQLISMCRDQSYSGMIRPHSESTTIPDIPAVETVPEPLALNFLLGGRAFGRMRLHLHRLVRKDMIDIIREEVLRNLPLTTLGLYTTAFNVRWDVAEFIMNEFDKTTEIGQILTITGGELHIYVHADSTLVINKLPDGQPGIRATVIGGKETIIELAQQLAWLTAALRSSTTGAVLSEVDFFAIKETEFFIEPGSLLTLSQTITEKGPCWHGLVRNVSIANGFPIPPRSGQVGLELPLATMLTLSRAKTFVMSNKRVALYGFSSFLFPTDFYDPEHADGQPESEQSIQWHFETTSKPGQYFDCANYLAESRCTWSDSVDERAITMSRHFVGYCRVAEFRLATSTSDFTKLQQSSLPDASTPMGVRIEAITAGTSGLGFATAEAQGTIKYPRGIFTLASPDEYLGTMDTLQRMSMILWDSSDQCGWLVPAQALLLHMAHLWVHRKNITPTFRYADPSHPSYLEQVNDILRTDRRKVLEPSGRDDDTDLELRHLIMRFWNDLRACMIAQQSAVRDGQGVIGARSQALSGWELMDFIFRPPLLFSMKQDRSGPSDDSWRALAVQKNIPVLFCKGAGDVITSPGSGFLCAHCNISLRNGSYLIASLASLKQMSEQFGGFRTQTQFTADWGWQPIEEAALFAQHCRAQAGLRTPCHERIQKLIALREWHGGSNLSLPIEGAVVFGRPGSRFSQLILSGAGQSPSNTAMFKQGTLRRLTQKLARLSPRN</sequence>
<dbReference type="PANTHER" id="PTHR35186:SF4">
    <property type="entry name" value="PRION-INHIBITION AND PROPAGATION HELO DOMAIN-CONTAINING PROTEIN"/>
    <property type="match status" value="1"/>
</dbReference>
<evidence type="ECO:0000313" key="2">
    <source>
        <dbReference type="EMBL" id="KAL2838338.1"/>
    </source>
</evidence>
<dbReference type="Proteomes" id="UP001610444">
    <property type="component" value="Unassembled WGS sequence"/>
</dbReference>
<dbReference type="RefSeq" id="XP_070892965.1">
    <property type="nucleotide sequence ID" value="XM_071047252.1"/>
</dbReference>
<protein>
    <submittedName>
        <fullName evidence="2">Uncharacterized protein</fullName>
    </submittedName>
</protein>
<name>A0ABR4JE66_9EURO</name>
<dbReference type="GeneID" id="98162416"/>
<comment type="caution">
    <text evidence="2">The sequence shown here is derived from an EMBL/GenBank/DDBJ whole genome shotgun (WGS) entry which is preliminary data.</text>
</comment>
<keyword evidence="3" id="KW-1185">Reference proteome</keyword>
<accession>A0ABR4JE66</accession>
<feature type="compositionally biased region" description="Low complexity" evidence="1">
    <location>
        <begin position="284"/>
        <end position="293"/>
    </location>
</feature>